<dbReference type="Proteomes" id="UP001367508">
    <property type="component" value="Unassembled WGS sequence"/>
</dbReference>
<reference evidence="1 2" key="1">
    <citation type="submission" date="2024-01" db="EMBL/GenBank/DDBJ databases">
        <title>The genomes of 5 underutilized Papilionoideae crops provide insights into root nodulation and disease resistanc.</title>
        <authorList>
            <person name="Jiang F."/>
        </authorList>
    </citation>
    <scope>NUCLEOTIDE SEQUENCE [LARGE SCALE GENOMIC DNA]</scope>
    <source>
        <strain evidence="1">LVBAO_FW01</strain>
        <tissue evidence="1">Leaves</tissue>
    </source>
</reference>
<evidence type="ECO:0000313" key="1">
    <source>
        <dbReference type="EMBL" id="KAK7314417.1"/>
    </source>
</evidence>
<proteinExistence type="predicted"/>
<evidence type="ECO:0000313" key="2">
    <source>
        <dbReference type="Proteomes" id="UP001367508"/>
    </source>
</evidence>
<dbReference type="AlphaFoldDB" id="A0AAN9PXX4"/>
<organism evidence="1 2">
    <name type="scientific">Canavalia gladiata</name>
    <name type="common">Sword bean</name>
    <name type="synonym">Dolichos gladiatus</name>
    <dbReference type="NCBI Taxonomy" id="3824"/>
    <lineage>
        <taxon>Eukaryota</taxon>
        <taxon>Viridiplantae</taxon>
        <taxon>Streptophyta</taxon>
        <taxon>Embryophyta</taxon>
        <taxon>Tracheophyta</taxon>
        <taxon>Spermatophyta</taxon>
        <taxon>Magnoliopsida</taxon>
        <taxon>eudicotyledons</taxon>
        <taxon>Gunneridae</taxon>
        <taxon>Pentapetalae</taxon>
        <taxon>rosids</taxon>
        <taxon>fabids</taxon>
        <taxon>Fabales</taxon>
        <taxon>Fabaceae</taxon>
        <taxon>Papilionoideae</taxon>
        <taxon>50 kb inversion clade</taxon>
        <taxon>NPAAA clade</taxon>
        <taxon>indigoferoid/millettioid clade</taxon>
        <taxon>Phaseoleae</taxon>
        <taxon>Canavalia</taxon>
    </lineage>
</organism>
<sequence>MVKYFIYNCDSLAQESLSVEFTQYTYINISTVSLKLNSRHKMPVRKFLFGLQYLKHLHHYQATLSSSIGNVHLKIRSQVEINT</sequence>
<comment type="caution">
    <text evidence="1">The sequence shown here is derived from an EMBL/GenBank/DDBJ whole genome shotgun (WGS) entry which is preliminary data.</text>
</comment>
<keyword evidence="2" id="KW-1185">Reference proteome</keyword>
<protein>
    <submittedName>
        <fullName evidence="1">Uncharacterized protein</fullName>
    </submittedName>
</protein>
<accession>A0AAN9PXX4</accession>
<name>A0AAN9PXX4_CANGL</name>
<dbReference type="EMBL" id="JAYMYQ010000008">
    <property type="protein sequence ID" value="KAK7314417.1"/>
    <property type="molecule type" value="Genomic_DNA"/>
</dbReference>
<gene>
    <name evidence="1" type="ORF">VNO77_32940</name>
</gene>